<dbReference type="GO" id="GO:0005737">
    <property type="term" value="C:cytoplasm"/>
    <property type="evidence" value="ECO:0007669"/>
    <property type="project" value="UniProtKB-SubCell"/>
</dbReference>
<gene>
    <name evidence="8 10" type="primary">acpS</name>
    <name evidence="10" type="ORF">RMONA_05585</name>
</gene>
<dbReference type="Gene3D" id="3.90.470.20">
    <property type="entry name" value="4'-phosphopantetheinyl transferase domain"/>
    <property type="match status" value="1"/>
</dbReference>
<reference evidence="10 11" key="1">
    <citation type="submission" date="2015-01" db="EMBL/GenBank/DDBJ databases">
        <title>Draft genome sequence of Rickettsia monacensis strain IrR/Munich.</title>
        <authorList>
            <person name="Felsheim R.F."/>
            <person name="Johnson S.L."/>
            <person name="Kurtti T.J."/>
            <person name="Munderloh U.G."/>
        </authorList>
    </citation>
    <scope>NUCLEOTIDE SEQUENCE [LARGE SCALE GENOMIC DNA]</scope>
    <source>
        <strain evidence="10 11">IrR/Munich</strain>
    </source>
</reference>
<dbReference type="Pfam" id="PF01648">
    <property type="entry name" value="ACPS"/>
    <property type="match status" value="1"/>
</dbReference>
<evidence type="ECO:0000256" key="1">
    <source>
        <dbReference type="ARBA" id="ARBA00022516"/>
    </source>
</evidence>
<evidence type="ECO:0000256" key="7">
    <source>
        <dbReference type="ARBA" id="ARBA00023160"/>
    </source>
</evidence>
<dbReference type="SUPFAM" id="SSF56214">
    <property type="entry name" value="4'-phosphopantetheinyl transferase"/>
    <property type="match status" value="1"/>
</dbReference>
<keyword evidence="2 8" id="KW-0808">Transferase</keyword>
<evidence type="ECO:0000256" key="2">
    <source>
        <dbReference type="ARBA" id="ARBA00022679"/>
    </source>
</evidence>
<evidence type="ECO:0000256" key="5">
    <source>
        <dbReference type="ARBA" id="ARBA00022842"/>
    </source>
</evidence>
<dbReference type="HAMAP" id="MF_00101">
    <property type="entry name" value="AcpS"/>
    <property type="match status" value="1"/>
</dbReference>
<dbReference type="InterPro" id="IPR008278">
    <property type="entry name" value="4-PPantetheinyl_Trfase_dom"/>
</dbReference>
<evidence type="ECO:0000256" key="3">
    <source>
        <dbReference type="ARBA" id="ARBA00022723"/>
    </source>
</evidence>
<comment type="cofactor">
    <cofactor evidence="8">
        <name>Mg(2+)</name>
        <dbReference type="ChEBI" id="CHEBI:18420"/>
    </cofactor>
</comment>
<dbReference type="InterPro" id="IPR004568">
    <property type="entry name" value="Ppantetheine-prot_Trfase_dom"/>
</dbReference>
<protein>
    <recommendedName>
        <fullName evidence="8">Holo-[acyl-carrier-protein] synthase</fullName>
        <shortName evidence="8">Holo-ACP synthase</shortName>
        <ecNumber evidence="8">2.7.8.7</ecNumber>
    </recommendedName>
    <alternativeName>
        <fullName evidence="8">4'-phosphopantetheinyl transferase AcpS</fullName>
    </alternativeName>
</protein>
<accession>A0A0B7J0A1</accession>
<dbReference type="STRING" id="109232.RMONA_05585"/>
<dbReference type="NCBIfam" id="TIGR00556">
    <property type="entry name" value="pantethn_trn"/>
    <property type="match status" value="1"/>
</dbReference>
<keyword evidence="1 8" id="KW-0444">Lipid biosynthesis</keyword>
<organism evidence="10 11">
    <name type="scientific">Rickettsia monacensis</name>
    <dbReference type="NCBI Taxonomy" id="109232"/>
    <lineage>
        <taxon>Bacteria</taxon>
        <taxon>Pseudomonadati</taxon>
        <taxon>Pseudomonadota</taxon>
        <taxon>Alphaproteobacteria</taxon>
        <taxon>Rickettsiales</taxon>
        <taxon>Rickettsiaceae</taxon>
        <taxon>Rickettsieae</taxon>
        <taxon>Rickettsia</taxon>
        <taxon>spotted fever group</taxon>
    </lineage>
</organism>
<keyword evidence="4 8" id="KW-0276">Fatty acid metabolism</keyword>
<comment type="similarity">
    <text evidence="8">Belongs to the P-Pant transferase superfamily. AcpS family.</text>
</comment>
<dbReference type="HOGENOM" id="CLU_089696_3_1_5"/>
<dbReference type="InterPro" id="IPR037143">
    <property type="entry name" value="4-PPantetheinyl_Trfase_dom_sf"/>
</dbReference>
<evidence type="ECO:0000313" key="10">
    <source>
        <dbReference type="EMBL" id="CEO17491.1"/>
    </source>
</evidence>
<evidence type="ECO:0000256" key="8">
    <source>
        <dbReference type="HAMAP-Rule" id="MF_00101"/>
    </source>
</evidence>
<dbReference type="InterPro" id="IPR002582">
    <property type="entry name" value="ACPS"/>
</dbReference>
<dbReference type="EMBL" id="LN794217">
    <property type="protein sequence ID" value="CEO17491.1"/>
    <property type="molecule type" value="Genomic_DNA"/>
</dbReference>
<feature type="domain" description="4'-phosphopantetheinyl transferase" evidence="9">
    <location>
        <begin position="4"/>
        <end position="118"/>
    </location>
</feature>
<name>A0A0B7J0A1_9RICK</name>
<comment type="catalytic activity">
    <reaction evidence="8">
        <text>apo-[ACP] + CoA = holo-[ACP] + adenosine 3',5'-bisphosphate + H(+)</text>
        <dbReference type="Rhea" id="RHEA:12068"/>
        <dbReference type="Rhea" id="RHEA-COMP:9685"/>
        <dbReference type="Rhea" id="RHEA-COMP:9690"/>
        <dbReference type="ChEBI" id="CHEBI:15378"/>
        <dbReference type="ChEBI" id="CHEBI:29999"/>
        <dbReference type="ChEBI" id="CHEBI:57287"/>
        <dbReference type="ChEBI" id="CHEBI:58343"/>
        <dbReference type="ChEBI" id="CHEBI:64479"/>
        <dbReference type="EC" id="2.7.8.7"/>
    </reaction>
</comment>
<keyword evidence="11" id="KW-1185">Reference proteome</keyword>
<dbReference type="Proteomes" id="UP000018149">
    <property type="component" value="Chromosome I"/>
</dbReference>
<evidence type="ECO:0000259" key="9">
    <source>
        <dbReference type="Pfam" id="PF01648"/>
    </source>
</evidence>
<dbReference type="GO" id="GO:0000287">
    <property type="term" value="F:magnesium ion binding"/>
    <property type="evidence" value="ECO:0007669"/>
    <property type="project" value="UniProtKB-UniRule"/>
</dbReference>
<evidence type="ECO:0000313" key="11">
    <source>
        <dbReference type="Proteomes" id="UP000018149"/>
    </source>
</evidence>
<feature type="binding site" evidence="8">
    <location>
        <position position="59"/>
    </location>
    <ligand>
        <name>Mg(2+)</name>
        <dbReference type="ChEBI" id="CHEBI:18420"/>
    </ligand>
</feature>
<comment type="subcellular location">
    <subcellularLocation>
        <location evidence="8">Cytoplasm</location>
    </subcellularLocation>
</comment>
<keyword evidence="5 8" id="KW-0460">Magnesium</keyword>
<dbReference type="EC" id="2.7.8.7" evidence="8"/>
<dbReference type="GO" id="GO:0006633">
    <property type="term" value="P:fatty acid biosynthetic process"/>
    <property type="evidence" value="ECO:0007669"/>
    <property type="project" value="UniProtKB-UniRule"/>
</dbReference>
<keyword evidence="7 8" id="KW-0275">Fatty acid biosynthesis</keyword>
<keyword evidence="8" id="KW-0963">Cytoplasm</keyword>
<dbReference type="RefSeq" id="WP_023507895.1">
    <property type="nucleotide sequence ID" value="NZ_LN794217.1"/>
</dbReference>
<dbReference type="NCBIfam" id="TIGR00516">
    <property type="entry name" value="acpS"/>
    <property type="match status" value="1"/>
</dbReference>
<comment type="function">
    <text evidence="8">Transfers the 4'-phosphopantetheine moiety from coenzyme A to a Ser of acyl-carrier-protein.</text>
</comment>
<evidence type="ECO:0000256" key="6">
    <source>
        <dbReference type="ARBA" id="ARBA00023098"/>
    </source>
</evidence>
<feature type="binding site" evidence="8">
    <location>
        <position position="8"/>
    </location>
    <ligand>
        <name>Mg(2+)</name>
        <dbReference type="ChEBI" id="CHEBI:18420"/>
    </ligand>
</feature>
<dbReference type="AlphaFoldDB" id="A0A0B7J0A1"/>
<proteinExistence type="inferred from homology"/>
<keyword evidence="6 8" id="KW-0443">Lipid metabolism</keyword>
<keyword evidence="3 8" id="KW-0479">Metal-binding</keyword>
<evidence type="ECO:0000256" key="4">
    <source>
        <dbReference type="ARBA" id="ARBA00022832"/>
    </source>
</evidence>
<dbReference type="GO" id="GO:0008897">
    <property type="term" value="F:holo-[acyl-carrier-protein] synthase activity"/>
    <property type="evidence" value="ECO:0007669"/>
    <property type="project" value="UniProtKB-UniRule"/>
</dbReference>
<dbReference type="KEGG" id="rmc:RMONA_05585"/>
<sequence>MLIGVGTDIVQIPRIEKILHLYPELFAKKILALKELKQFALLDKTNCAAFLAKRFAAKEAVSKAFGVGIGQGINFKDITILNDDLGKPIVEVSSNYTNKPTPFNIHLSLSDDYPVCVAFAVIESSYNVMPA</sequence>